<dbReference type="RefSeq" id="XP_060323434.1">
    <property type="nucleotide sequence ID" value="XM_060478483.1"/>
</dbReference>
<accession>A0AA39MNK7</accession>
<feature type="domain" description="HTH CENPB-type" evidence="2">
    <location>
        <begin position="36"/>
        <end position="88"/>
    </location>
</feature>
<keyword evidence="1" id="KW-0238">DNA-binding</keyword>
<dbReference type="GeneID" id="85362031"/>
<dbReference type="PROSITE" id="PS51253">
    <property type="entry name" value="HTH_CENPB"/>
    <property type="match status" value="1"/>
</dbReference>
<gene>
    <name evidence="3" type="ORF">EV420DRAFT_1650657</name>
</gene>
<dbReference type="EMBL" id="JAUEPS010000080">
    <property type="protein sequence ID" value="KAK0439985.1"/>
    <property type="molecule type" value="Genomic_DNA"/>
</dbReference>
<comment type="caution">
    <text evidence="3">The sequence shown here is derived from an EMBL/GenBank/DDBJ whole genome shotgun (WGS) entry which is preliminary data.</text>
</comment>
<protein>
    <recommendedName>
        <fullName evidence="2">HTH CENPB-type domain-containing protein</fullName>
    </recommendedName>
</protein>
<evidence type="ECO:0000313" key="3">
    <source>
        <dbReference type="EMBL" id="KAK0439985.1"/>
    </source>
</evidence>
<dbReference type="AlphaFoldDB" id="A0AA39MNK7"/>
<proteinExistence type="predicted"/>
<sequence length="88" mass="9449">MVKSLQAAKEAAEKEAQLQIALKAVIDSGLDGKGWPKLSLQAAAKQYDEKVLADWIKVLGKQGIPLSLEAVTEHASHIVGEEVSVNWA</sequence>
<organism evidence="3 4">
    <name type="scientific">Armillaria tabescens</name>
    <name type="common">Ringless honey mushroom</name>
    <name type="synonym">Agaricus tabescens</name>
    <dbReference type="NCBI Taxonomy" id="1929756"/>
    <lineage>
        <taxon>Eukaryota</taxon>
        <taxon>Fungi</taxon>
        <taxon>Dikarya</taxon>
        <taxon>Basidiomycota</taxon>
        <taxon>Agaricomycotina</taxon>
        <taxon>Agaricomycetes</taxon>
        <taxon>Agaricomycetidae</taxon>
        <taxon>Agaricales</taxon>
        <taxon>Marasmiineae</taxon>
        <taxon>Physalacriaceae</taxon>
        <taxon>Desarmillaria</taxon>
    </lineage>
</organism>
<dbReference type="GO" id="GO:0003677">
    <property type="term" value="F:DNA binding"/>
    <property type="evidence" value="ECO:0007669"/>
    <property type="project" value="UniProtKB-KW"/>
</dbReference>
<evidence type="ECO:0000313" key="4">
    <source>
        <dbReference type="Proteomes" id="UP001175211"/>
    </source>
</evidence>
<name>A0AA39MNK7_ARMTA</name>
<dbReference type="InterPro" id="IPR006600">
    <property type="entry name" value="HTH_CenpB_DNA-bd_dom"/>
</dbReference>
<reference evidence="3" key="1">
    <citation type="submission" date="2023-06" db="EMBL/GenBank/DDBJ databases">
        <authorList>
            <consortium name="Lawrence Berkeley National Laboratory"/>
            <person name="Ahrendt S."/>
            <person name="Sahu N."/>
            <person name="Indic B."/>
            <person name="Wong-Bajracharya J."/>
            <person name="Merenyi Z."/>
            <person name="Ke H.-M."/>
            <person name="Monk M."/>
            <person name="Kocsube S."/>
            <person name="Drula E."/>
            <person name="Lipzen A."/>
            <person name="Balint B."/>
            <person name="Henrissat B."/>
            <person name="Andreopoulos B."/>
            <person name="Martin F.M."/>
            <person name="Harder C.B."/>
            <person name="Rigling D."/>
            <person name="Ford K.L."/>
            <person name="Foster G.D."/>
            <person name="Pangilinan J."/>
            <person name="Papanicolaou A."/>
            <person name="Barry K."/>
            <person name="LaButti K."/>
            <person name="Viragh M."/>
            <person name="Koriabine M."/>
            <person name="Yan M."/>
            <person name="Riley R."/>
            <person name="Champramary S."/>
            <person name="Plett K.L."/>
            <person name="Tsai I.J."/>
            <person name="Slot J."/>
            <person name="Sipos G."/>
            <person name="Plett J."/>
            <person name="Nagy L.G."/>
            <person name="Grigoriev I.V."/>
        </authorList>
    </citation>
    <scope>NUCLEOTIDE SEQUENCE</scope>
    <source>
        <strain evidence="3">CCBAS 213</strain>
    </source>
</reference>
<keyword evidence="4" id="KW-1185">Reference proteome</keyword>
<evidence type="ECO:0000259" key="2">
    <source>
        <dbReference type="PROSITE" id="PS51253"/>
    </source>
</evidence>
<evidence type="ECO:0000256" key="1">
    <source>
        <dbReference type="ARBA" id="ARBA00023125"/>
    </source>
</evidence>
<dbReference type="Proteomes" id="UP001175211">
    <property type="component" value="Unassembled WGS sequence"/>
</dbReference>